<comment type="caution">
    <text evidence="1">The sequence shown here is derived from an EMBL/GenBank/DDBJ whole genome shotgun (WGS) entry which is preliminary data.</text>
</comment>
<dbReference type="Proteomes" id="UP000765509">
    <property type="component" value="Unassembled WGS sequence"/>
</dbReference>
<keyword evidence="2" id="KW-1185">Reference proteome</keyword>
<proteinExistence type="predicted"/>
<reference evidence="1" key="1">
    <citation type="submission" date="2021-03" db="EMBL/GenBank/DDBJ databases">
        <title>Draft genome sequence of rust myrtle Austropuccinia psidii MF-1, a brazilian biotype.</title>
        <authorList>
            <person name="Quecine M.C."/>
            <person name="Pachon D.M.R."/>
            <person name="Bonatelli M.L."/>
            <person name="Correr F.H."/>
            <person name="Franceschini L.M."/>
            <person name="Leite T.F."/>
            <person name="Margarido G.R.A."/>
            <person name="Almeida C.A."/>
            <person name="Ferrarezi J.A."/>
            <person name="Labate C.A."/>
        </authorList>
    </citation>
    <scope>NUCLEOTIDE SEQUENCE</scope>
    <source>
        <strain evidence="1">MF-1</strain>
    </source>
</reference>
<gene>
    <name evidence="1" type="ORF">O181_007024</name>
</gene>
<evidence type="ECO:0000313" key="1">
    <source>
        <dbReference type="EMBL" id="MBW0467309.1"/>
    </source>
</evidence>
<dbReference type="AlphaFoldDB" id="A0A9Q3BK70"/>
<sequence>MFVLILVRNPPSNPMKLLQDNFEILSDDCKHKLQVGQIIKNPSEADITDYLMFLLQKELSSHNTNFTQAGINLKVPDCGRFQTNNQVQSSSCAISQDYNCNILTIQQAKVLNRFMNAL</sequence>
<accession>A0A9Q3BK70</accession>
<dbReference type="OrthoDB" id="1728974at2759"/>
<name>A0A9Q3BK70_9BASI</name>
<dbReference type="EMBL" id="AVOT02001549">
    <property type="protein sequence ID" value="MBW0467309.1"/>
    <property type="molecule type" value="Genomic_DNA"/>
</dbReference>
<evidence type="ECO:0000313" key="2">
    <source>
        <dbReference type="Proteomes" id="UP000765509"/>
    </source>
</evidence>
<organism evidence="1 2">
    <name type="scientific">Austropuccinia psidii MF-1</name>
    <dbReference type="NCBI Taxonomy" id="1389203"/>
    <lineage>
        <taxon>Eukaryota</taxon>
        <taxon>Fungi</taxon>
        <taxon>Dikarya</taxon>
        <taxon>Basidiomycota</taxon>
        <taxon>Pucciniomycotina</taxon>
        <taxon>Pucciniomycetes</taxon>
        <taxon>Pucciniales</taxon>
        <taxon>Sphaerophragmiaceae</taxon>
        <taxon>Austropuccinia</taxon>
    </lineage>
</organism>
<protein>
    <submittedName>
        <fullName evidence="1">Uncharacterized protein</fullName>
    </submittedName>
</protein>